<dbReference type="SUPFAM" id="SSF46565">
    <property type="entry name" value="Chaperone J-domain"/>
    <property type="match status" value="1"/>
</dbReference>
<reference evidence="2 3" key="1">
    <citation type="submission" date="2020-06" db="EMBL/GenBank/DDBJ databases">
        <title>The endosymbiont of the kinetoplastid Bodo saltans is a Paracaedibacter-like alpha-proteobacterium possessing a putative toxin-antitoxin system.</title>
        <authorList>
            <person name="Midha S."/>
            <person name="Rigden D.J."/>
            <person name="Siozios S."/>
            <person name="Hurst G.D.D."/>
            <person name="Jackson A.P."/>
        </authorList>
    </citation>
    <scope>NUCLEOTIDE SEQUENCE [LARGE SCALE GENOMIC DNA]</scope>
    <source>
        <strain evidence="2">Lake Konstanz</strain>
    </source>
</reference>
<dbReference type="SMART" id="SM00271">
    <property type="entry name" value="DnaJ"/>
    <property type="match status" value="1"/>
</dbReference>
<evidence type="ECO:0000313" key="3">
    <source>
        <dbReference type="Proteomes" id="UP000594001"/>
    </source>
</evidence>
<dbReference type="RefSeq" id="WP_350331661.1">
    <property type="nucleotide sequence ID" value="NZ_CP054719.1"/>
</dbReference>
<feature type="domain" description="J" evidence="1">
    <location>
        <begin position="114"/>
        <end position="173"/>
    </location>
</feature>
<dbReference type="InterPro" id="IPR001623">
    <property type="entry name" value="DnaJ_domain"/>
</dbReference>
<proteinExistence type="predicted"/>
<name>A0A7L9RU73_9PROT</name>
<dbReference type="Proteomes" id="UP000594001">
    <property type="component" value="Chromosome"/>
</dbReference>
<dbReference type="EMBL" id="CP054719">
    <property type="protein sequence ID" value="QOL20106.1"/>
    <property type="molecule type" value="Genomic_DNA"/>
</dbReference>
<protein>
    <submittedName>
        <fullName evidence="2">Chaperone protein DnaJ</fullName>
    </submittedName>
</protein>
<dbReference type="PROSITE" id="PS50076">
    <property type="entry name" value="DNAJ_2"/>
    <property type="match status" value="1"/>
</dbReference>
<gene>
    <name evidence="2" type="primary">dnaJ_2</name>
    <name evidence="2" type="ORF">CPBP_00886</name>
</gene>
<accession>A0A7L9RU73</accession>
<dbReference type="PRINTS" id="PR00625">
    <property type="entry name" value="JDOMAIN"/>
</dbReference>
<evidence type="ECO:0000259" key="1">
    <source>
        <dbReference type="PROSITE" id="PS50076"/>
    </source>
</evidence>
<dbReference type="CDD" id="cd06257">
    <property type="entry name" value="DnaJ"/>
    <property type="match status" value="1"/>
</dbReference>
<evidence type="ECO:0000313" key="2">
    <source>
        <dbReference type="EMBL" id="QOL20106.1"/>
    </source>
</evidence>
<dbReference type="AlphaFoldDB" id="A0A7L9RU73"/>
<sequence>MTNKHCDHENCSTQGEYRAPKSRIANDGYYYFCIDHIRLYNKQWDYFKGMSPDEIMAHRISDITWRRPTYTVKQGKLFMSQFTEHPLFEQPIGVIQIKSPGVFPLPPRNSVEFKAIKMLDLEYPFSAEGLKKNYFKLVKKHHPDTNAGCKKSEETLKKITVAYKALSSYMERY</sequence>
<dbReference type="Gene3D" id="1.10.287.110">
    <property type="entry name" value="DnaJ domain"/>
    <property type="match status" value="1"/>
</dbReference>
<dbReference type="InterPro" id="IPR036869">
    <property type="entry name" value="J_dom_sf"/>
</dbReference>
<organism evidence="2 3">
    <name type="scientific">Candidatus Bodocaedibacter vickermanii</name>
    <dbReference type="NCBI Taxonomy" id="2741701"/>
    <lineage>
        <taxon>Bacteria</taxon>
        <taxon>Pseudomonadati</taxon>
        <taxon>Pseudomonadota</taxon>
        <taxon>Alphaproteobacteria</taxon>
        <taxon>Holosporales</taxon>
        <taxon>Candidatus Paracaedibacteraceae</taxon>
        <taxon>Candidatus Bodocaedibacter</taxon>
    </lineage>
</organism>
<dbReference type="KEGG" id="pbal:CPBP_00886"/>
<keyword evidence="3" id="KW-1185">Reference proteome</keyword>
<dbReference type="Pfam" id="PF00226">
    <property type="entry name" value="DnaJ"/>
    <property type="match status" value="1"/>
</dbReference>